<dbReference type="EMBL" id="QVIA01000005">
    <property type="protein sequence ID" value="RGC33628.1"/>
    <property type="molecule type" value="Genomic_DNA"/>
</dbReference>
<keyword evidence="8" id="KW-1278">Translocase</keyword>
<dbReference type="Gene3D" id="3.40.50.300">
    <property type="entry name" value="P-loop containing nucleotide triphosphate hydrolases"/>
    <property type="match status" value="2"/>
</dbReference>
<dbReference type="AlphaFoldDB" id="A0A3E2X0E4"/>
<keyword evidence="7 11" id="KW-0067">ATP-binding</keyword>
<keyword evidence="6" id="KW-0547">Nucleotide-binding</keyword>
<dbReference type="CDD" id="cd03215">
    <property type="entry name" value="ABC_Carb_Monos_II"/>
    <property type="match status" value="1"/>
</dbReference>
<keyword evidence="2" id="KW-0813">Transport</keyword>
<evidence type="ECO:0000256" key="1">
    <source>
        <dbReference type="ARBA" id="ARBA00004202"/>
    </source>
</evidence>
<evidence type="ECO:0000259" key="10">
    <source>
        <dbReference type="PROSITE" id="PS50893"/>
    </source>
</evidence>
<keyword evidence="4" id="KW-0762">Sugar transport</keyword>
<dbReference type="GO" id="GO:0016887">
    <property type="term" value="F:ATP hydrolysis activity"/>
    <property type="evidence" value="ECO:0007669"/>
    <property type="project" value="InterPro"/>
</dbReference>
<dbReference type="CDD" id="cd03216">
    <property type="entry name" value="ABC_Carb_Monos_I"/>
    <property type="match status" value="1"/>
</dbReference>
<dbReference type="SUPFAM" id="SSF52540">
    <property type="entry name" value="P-loop containing nucleoside triphosphate hydrolases"/>
    <property type="match status" value="2"/>
</dbReference>
<dbReference type="InterPro" id="IPR050107">
    <property type="entry name" value="ABC_carbohydrate_import_ATPase"/>
</dbReference>
<accession>A0A3E2X0E4</accession>
<comment type="subcellular location">
    <subcellularLocation>
        <location evidence="1">Cell membrane</location>
        <topology evidence="1">Peripheral membrane protein</topology>
    </subcellularLocation>
</comment>
<dbReference type="PANTHER" id="PTHR43790:SF3">
    <property type="entry name" value="D-ALLOSE IMPORT ATP-BINDING PROTEIN ALSA-RELATED"/>
    <property type="match status" value="1"/>
</dbReference>
<evidence type="ECO:0000256" key="2">
    <source>
        <dbReference type="ARBA" id="ARBA00022448"/>
    </source>
</evidence>
<dbReference type="Proteomes" id="UP000261111">
    <property type="component" value="Unassembled WGS sequence"/>
</dbReference>
<comment type="caution">
    <text evidence="11">The sequence shown here is derived from an EMBL/GenBank/DDBJ whole genome shotgun (WGS) entry which is preliminary data.</text>
</comment>
<evidence type="ECO:0000313" key="12">
    <source>
        <dbReference type="Proteomes" id="UP000261111"/>
    </source>
</evidence>
<protein>
    <submittedName>
        <fullName evidence="11">Sugar ABC transporter ATP-binding protein</fullName>
    </submittedName>
</protein>
<proteinExistence type="predicted"/>
<dbReference type="InterPro" id="IPR003439">
    <property type="entry name" value="ABC_transporter-like_ATP-bd"/>
</dbReference>
<dbReference type="InterPro" id="IPR003593">
    <property type="entry name" value="AAA+_ATPase"/>
</dbReference>
<keyword evidence="9" id="KW-0472">Membrane</keyword>
<dbReference type="GO" id="GO:0005524">
    <property type="term" value="F:ATP binding"/>
    <property type="evidence" value="ECO:0007669"/>
    <property type="project" value="UniProtKB-KW"/>
</dbReference>
<evidence type="ECO:0000256" key="5">
    <source>
        <dbReference type="ARBA" id="ARBA00022737"/>
    </source>
</evidence>
<dbReference type="InterPro" id="IPR027417">
    <property type="entry name" value="P-loop_NTPase"/>
</dbReference>
<dbReference type="GO" id="GO:0005886">
    <property type="term" value="C:plasma membrane"/>
    <property type="evidence" value="ECO:0007669"/>
    <property type="project" value="UniProtKB-SubCell"/>
</dbReference>
<keyword evidence="3" id="KW-1003">Cell membrane</keyword>
<evidence type="ECO:0000256" key="8">
    <source>
        <dbReference type="ARBA" id="ARBA00022967"/>
    </source>
</evidence>
<keyword evidence="5" id="KW-0677">Repeat</keyword>
<dbReference type="FunFam" id="3.40.50.300:FF:000127">
    <property type="entry name" value="Ribose import ATP-binding protein RbsA"/>
    <property type="match status" value="1"/>
</dbReference>
<evidence type="ECO:0000256" key="7">
    <source>
        <dbReference type="ARBA" id="ARBA00022840"/>
    </source>
</evidence>
<gene>
    <name evidence="11" type="ORF">DWX41_05475</name>
</gene>
<feature type="domain" description="ABC transporter" evidence="10">
    <location>
        <begin position="14"/>
        <end position="249"/>
    </location>
</feature>
<evidence type="ECO:0000313" key="11">
    <source>
        <dbReference type="EMBL" id="RGC33628.1"/>
    </source>
</evidence>
<evidence type="ECO:0000256" key="3">
    <source>
        <dbReference type="ARBA" id="ARBA00022475"/>
    </source>
</evidence>
<feature type="domain" description="ABC transporter" evidence="10">
    <location>
        <begin position="261"/>
        <end position="503"/>
    </location>
</feature>
<organism evidence="11 12">
    <name type="scientific">Hungatella hathewayi</name>
    <dbReference type="NCBI Taxonomy" id="154046"/>
    <lineage>
        <taxon>Bacteria</taxon>
        <taxon>Bacillati</taxon>
        <taxon>Bacillota</taxon>
        <taxon>Clostridia</taxon>
        <taxon>Lachnospirales</taxon>
        <taxon>Lachnospiraceae</taxon>
        <taxon>Hungatella</taxon>
    </lineage>
</organism>
<dbReference type="PANTHER" id="PTHR43790">
    <property type="entry name" value="CARBOHYDRATE TRANSPORT ATP-BINDING PROTEIN MG119-RELATED"/>
    <property type="match status" value="1"/>
</dbReference>
<dbReference type="Pfam" id="PF00005">
    <property type="entry name" value="ABC_tran"/>
    <property type="match status" value="2"/>
</dbReference>
<name>A0A3E2X0E4_9FIRM</name>
<dbReference type="PROSITE" id="PS00211">
    <property type="entry name" value="ABC_TRANSPORTER_1"/>
    <property type="match status" value="1"/>
</dbReference>
<dbReference type="InterPro" id="IPR017871">
    <property type="entry name" value="ABC_transporter-like_CS"/>
</dbReference>
<dbReference type="SMART" id="SM00382">
    <property type="entry name" value="AAA"/>
    <property type="match status" value="2"/>
</dbReference>
<reference evidence="11 12" key="1">
    <citation type="submission" date="2018-08" db="EMBL/GenBank/DDBJ databases">
        <title>A genome reference for cultivated species of the human gut microbiota.</title>
        <authorList>
            <person name="Zou Y."/>
            <person name="Xue W."/>
            <person name="Luo G."/>
        </authorList>
    </citation>
    <scope>NUCLEOTIDE SEQUENCE [LARGE SCALE GENOMIC DNA]</scope>
    <source>
        <strain evidence="11 12">AF19-21</strain>
    </source>
</reference>
<sequence length="503" mass="55716">MEKGKDKTVKKKILEFRHVSKVYPGVNALSDVSLDLYEGEVLALMGENGAGKSTLVKCITGANEPTSGTITADGHEYTRITPADARSLGIGAVYQEFTLVPELPVVENVFMGNLRGNGILVNKKQMIQDAEKIFHDFGVPIDPMAMVSSLSPAMMQIVEIAKAVSLKTRILILDEPTAPLTVREVDTLFSIIRKLKKDGVSIVYISHRMEEIFEITDRVVVMRDGCYICEMETEMTSRPELIRAMIGRKLDDITYPHSYCAKDEVVLKADNVSGNGVSNISFELHRGEILGFAGLVGAGRTELMSVLFGDVRKENGRIYIHGEEVDIRHPYEAIKVGIGLLPEDRKGKGLLLDKPVFANITLSSLMKYCKMGKINKAKEQEHVQEYVETLKIKTPGIWQEAQYLSGGNQQKLIVAKWLDVDSDILIFDEPTRGIDVGARFEIYQLMHELVESGKSIIMVSSDFEELVGMSDRIIILAEGQLAGEAGSEEFDKEILLDLASGSR</sequence>
<dbReference type="PROSITE" id="PS50893">
    <property type="entry name" value="ABC_TRANSPORTER_2"/>
    <property type="match status" value="2"/>
</dbReference>
<evidence type="ECO:0000256" key="6">
    <source>
        <dbReference type="ARBA" id="ARBA00022741"/>
    </source>
</evidence>
<evidence type="ECO:0000256" key="9">
    <source>
        <dbReference type="ARBA" id="ARBA00023136"/>
    </source>
</evidence>
<evidence type="ECO:0000256" key="4">
    <source>
        <dbReference type="ARBA" id="ARBA00022597"/>
    </source>
</evidence>